<dbReference type="PROSITE" id="PS00902">
    <property type="entry name" value="GLUTAMATE_5_KINASE"/>
    <property type="match status" value="1"/>
</dbReference>
<dbReference type="Proteomes" id="UP000528322">
    <property type="component" value="Unassembled WGS sequence"/>
</dbReference>
<dbReference type="FunFam" id="2.30.130.10:FF:000007">
    <property type="entry name" value="Glutamate 5-kinase"/>
    <property type="match status" value="1"/>
</dbReference>
<evidence type="ECO:0000256" key="3">
    <source>
        <dbReference type="ARBA" id="ARBA00022650"/>
    </source>
</evidence>
<dbReference type="RefSeq" id="WP_183728280.1">
    <property type="nucleotide sequence ID" value="NZ_JACHID010000001.1"/>
</dbReference>
<dbReference type="InterPro" id="IPR036393">
    <property type="entry name" value="AceGlu_kinase-like_sf"/>
</dbReference>
<dbReference type="InterPro" id="IPR002478">
    <property type="entry name" value="PUA"/>
</dbReference>
<dbReference type="FunFam" id="3.40.1160.10:FF:000018">
    <property type="entry name" value="Glutamate 5-kinase"/>
    <property type="match status" value="1"/>
</dbReference>
<evidence type="ECO:0000256" key="1">
    <source>
        <dbReference type="ARBA" id="ARBA00022490"/>
    </source>
</evidence>
<feature type="domain" description="PUA" evidence="9">
    <location>
        <begin position="287"/>
        <end position="370"/>
    </location>
</feature>
<keyword evidence="4 8" id="KW-0808">Transferase</keyword>
<dbReference type="CDD" id="cd04242">
    <property type="entry name" value="AAK_G5K_ProB"/>
    <property type="match status" value="1"/>
</dbReference>
<dbReference type="InterPro" id="IPR041739">
    <property type="entry name" value="G5K_ProB"/>
</dbReference>
<dbReference type="InterPro" id="IPR036974">
    <property type="entry name" value="PUA_sf"/>
</dbReference>
<accession>A0A7W7Y2C5</accession>
<evidence type="ECO:0000256" key="5">
    <source>
        <dbReference type="ARBA" id="ARBA00022741"/>
    </source>
</evidence>
<dbReference type="InterPro" id="IPR005715">
    <property type="entry name" value="Glu_5kinase/COase_Synthase"/>
</dbReference>
<keyword evidence="11" id="KW-1185">Reference proteome</keyword>
<dbReference type="GO" id="GO:0003723">
    <property type="term" value="F:RNA binding"/>
    <property type="evidence" value="ECO:0007669"/>
    <property type="project" value="InterPro"/>
</dbReference>
<comment type="caution">
    <text evidence="10">The sequence shown here is derived from an EMBL/GenBank/DDBJ whole genome shotgun (WGS) entry which is preliminary data.</text>
</comment>
<dbReference type="PRINTS" id="PR00474">
    <property type="entry name" value="GLU5KINASE"/>
</dbReference>
<dbReference type="PANTHER" id="PTHR43654">
    <property type="entry name" value="GLUTAMATE 5-KINASE"/>
    <property type="match status" value="1"/>
</dbReference>
<evidence type="ECO:0000259" key="9">
    <source>
        <dbReference type="SMART" id="SM00359"/>
    </source>
</evidence>
<name>A0A7W7Y2C5_9BACT</name>
<evidence type="ECO:0000256" key="4">
    <source>
        <dbReference type="ARBA" id="ARBA00022679"/>
    </source>
</evidence>
<comment type="similarity">
    <text evidence="8">Belongs to the glutamate 5-kinase family.</text>
</comment>
<keyword evidence="5 8" id="KW-0547">Nucleotide-binding</keyword>
<proteinExistence type="inferred from homology"/>
<keyword evidence="3 8" id="KW-0641">Proline biosynthesis</keyword>
<dbReference type="InterPro" id="IPR001048">
    <property type="entry name" value="Asp/Glu/Uridylate_kinase"/>
</dbReference>
<feature type="binding site" evidence="8">
    <location>
        <begin position="179"/>
        <end position="180"/>
    </location>
    <ligand>
        <name>ATP</name>
        <dbReference type="ChEBI" id="CHEBI:30616"/>
    </ligand>
</feature>
<feature type="binding site" evidence="8">
    <location>
        <position position="147"/>
    </location>
    <ligand>
        <name>substrate</name>
    </ligand>
</feature>
<dbReference type="UniPathway" id="UPA00098">
    <property type="reaction ID" value="UER00359"/>
</dbReference>
<comment type="pathway">
    <text evidence="8">Amino-acid biosynthesis; L-proline biosynthesis; L-glutamate 5-semialdehyde from L-glutamate: step 1/2.</text>
</comment>
<dbReference type="GO" id="GO:0055129">
    <property type="term" value="P:L-proline biosynthetic process"/>
    <property type="evidence" value="ECO:0007669"/>
    <property type="project" value="UniProtKB-UniRule"/>
</dbReference>
<dbReference type="PROSITE" id="PS50890">
    <property type="entry name" value="PUA"/>
    <property type="match status" value="1"/>
</dbReference>
<feature type="binding site" evidence="8">
    <location>
        <position position="60"/>
    </location>
    <ligand>
        <name>substrate</name>
    </ligand>
</feature>
<dbReference type="GO" id="GO:0005524">
    <property type="term" value="F:ATP binding"/>
    <property type="evidence" value="ECO:0007669"/>
    <property type="project" value="UniProtKB-KW"/>
</dbReference>
<keyword evidence="2 8" id="KW-0028">Amino-acid biosynthesis</keyword>
<evidence type="ECO:0000256" key="2">
    <source>
        <dbReference type="ARBA" id="ARBA00022605"/>
    </source>
</evidence>
<dbReference type="Pfam" id="PF00696">
    <property type="entry name" value="AA_kinase"/>
    <property type="match status" value="1"/>
</dbReference>
<feature type="binding site" evidence="8">
    <location>
        <begin position="221"/>
        <end position="227"/>
    </location>
    <ligand>
        <name>ATP</name>
        <dbReference type="ChEBI" id="CHEBI:30616"/>
    </ligand>
</feature>
<keyword evidence="1 8" id="KW-0963">Cytoplasm</keyword>
<dbReference type="GO" id="GO:0005829">
    <property type="term" value="C:cytosol"/>
    <property type="evidence" value="ECO:0007669"/>
    <property type="project" value="TreeGrafter"/>
</dbReference>
<evidence type="ECO:0000256" key="6">
    <source>
        <dbReference type="ARBA" id="ARBA00022777"/>
    </source>
</evidence>
<evidence type="ECO:0000313" key="10">
    <source>
        <dbReference type="EMBL" id="MBB5020801.1"/>
    </source>
</evidence>
<dbReference type="EMBL" id="JACHID010000001">
    <property type="protein sequence ID" value="MBB5020801.1"/>
    <property type="molecule type" value="Genomic_DNA"/>
</dbReference>
<dbReference type="SUPFAM" id="SSF88697">
    <property type="entry name" value="PUA domain-like"/>
    <property type="match status" value="1"/>
</dbReference>
<dbReference type="AlphaFoldDB" id="A0A7W7Y2C5"/>
<dbReference type="SMART" id="SM00359">
    <property type="entry name" value="PUA"/>
    <property type="match status" value="1"/>
</dbReference>
<dbReference type="SUPFAM" id="SSF53633">
    <property type="entry name" value="Carbamate kinase-like"/>
    <property type="match status" value="1"/>
</dbReference>
<dbReference type="PIRSF" id="PIRSF000729">
    <property type="entry name" value="GK"/>
    <property type="match status" value="1"/>
</dbReference>
<reference evidence="10 11" key="1">
    <citation type="submission" date="2020-08" db="EMBL/GenBank/DDBJ databases">
        <title>Genomic Encyclopedia of Type Strains, Phase IV (KMG-IV): sequencing the most valuable type-strain genomes for metagenomic binning, comparative biology and taxonomic classification.</title>
        <authorList>
            <person name="Goeker M."/>
        </authorList>
    </citation>
    <scope>NUCLEOTIDE SEQUENCE [LARGE SCALE GENOMIC DNA]</scope>
    <source>
        <strain evidence="10 11">DSM 22071</strain>
    </source>
</reference>
<keyword evidence="7 8" id="KW-0067">ATP-binding</keyword>
<feature type="binding site" evidence="8">
    <location>
        <position position="21"/>
    </location>
    <ligand>
        <name>ATP</name>
        <dbReference type="ChEBI" id="CHEBI:30616"/>
    </ligand>
</feature>
<dbReference type="PANTHER" id="PTHR43654:SF1">
    <property type="entry name" value="ISOPENTENYL PHOSPHATE KINASE"/>
    <property type="match status" value="1"/>
</dbReference>
<dbReference type="CDD" id="cd21157">
    <property type="entry name" value="PUA_G5K"/>
    <property type="match status" value="1"/>
</dbReference>
<dbReference type="Pfam" id="PF01472">
    <property type="entry name" value="PUA"/>
    <property type="match status" value="1"/>
</dbReference>
<comment type="subcellular location">
    <subcellularLocation>
        <location evidence="8">Cytoplasm</location>
    </subcellularLocation>
</comment>
<comment type="catalytic activity">
    <reaction evidence="8">
        <text>L-glutamate + ATP = L-glutamyl 5-phosphate + ADP</text>
        <dbReference type="Rhea" id="RHEA:14877"/>
        <dbReference type="ChEBI" id="CHEBI:29985"/>
        <dbReference type="ChEBI" id="CHEBI:30616"/>
        <dbReference type="ChEBI" id="CHEBI:58274"/>
        <dbReference type="ChEBI" id="CHEBI:456216"/>
        <dbReference type="EC" id="2.7.2.11"/>
    </reaction>
</comment>
<comment type="function">
    <text evidence="8">Catalyzes the transfer of a phosphate group to glutamate to form L-glutamate 5-phosphate.</text>
</comment>
<dbReference type="Gene3D" id="2.30.130.10">
    <property type="entry name" value="PUA domain"/>
    <property type="match status" value="1"/>
</dbReference>
<evidence type="ECO:0000256" key="8">
    <source>
        <dbReference type="HAMAP-Rule" id="MF_00456"/>
    </source>
</evidence>
<dbReference type="HAMAP" id="MF_00456">
    <property type="entry name" value="ProB"/>
    <property type="match status" value="1"/>
</dbReference>
<protein>
    <recommendedName>
        <fullName evidence="8">Glutamate 5-kinase</fullName>
        <ecNumber evidence="8">2.7.2.11</ecNumber>
    </recommendedName>
    <alternativeName>
        <fullName evidence="8">Gamma-glutamyl kinase</fullName>
        <shortName evidence="8">GK</shortName>
    </alternativeName>
</protein>
<dbReference type="NCBIfam" id="TIGR01027">
    <property type="entry name" value="proB"/>
    <property type="match status" value="1"/>
</dbReference>
<evidence type="ECO:0000313" key="11">
    <source>
        <dbReference type="Proteomes" id="UP000528322"/>
    </source>
</evidence>
<keyword evidence="6 8" id="KW-0418">Kinase</keyword>
<dbReference type="GO" id="GO:0004349">
    <property type="term" value="F:glutamate 5-kinase activity"/>
    <property type="evidence" value="ECO:0007669"/>
    <property type="project" value="UniProtKB-UniRule"/>
</dbReference>
<evidence type="ECO:0000256" key="7">
    <source>
        <dbReference type="ARBA" id="ARBA00022840"/>
    </source>
</evidence>
<gene>
    <name evidence="8" type="primary">proB</name>
    <name evidence="10" type="ORF">HNR37_000104</name>
</gene>
<dbReference type="EC" id="2.7.2.11" evidence="8"/>
<sequence>MAQQTTTLVETIDNARRIVIKVGSNVLLTGGGLNLPFLYTLAEDICEIRQSGREVVVVTSGSIATAMARLSRTIRPRTLPLKQAYAAIGQMGLMWEYERAFRVYGIAVAQILLTREDLEDRKRYLNSHNTFEALFELGVLPIVNENDTVATDEIRFGDNDSLSAMVAGVVNADLNIILSDIDGLYTANPQLNPIAEHIPVVHSIDQRIEAMAGASTSSVGTGGMATKVSAARTCINAGINVIIGCGKGNHALRRLSQGLSRGTLFVPATDVVSARKRWILQSLLSRGQIFVDDGAVKALRERDASLLPIGATSVAGDFERGDCVEIVDPHGNIIAKGLVYYNATEIERIKGKKSTEIEHVLGYTFHNDLIHRDNLVLYT</sequence>
<dbReference type="InterPro" id="IPR015947">
    <property type="entry name" value="PUA-like_sf"/>
</dbReference>
<feature type="binding site" evidence="8">
    <location>
        <position position="159"/>
    </location>
    <ligand>
        <name>substrate</name>
    </ligand>
</feature>
<dbReference type="InterPro" id="IPR001057">
    <property type="entry name" value="Glu/AcGlu_kinase"/>
</dbReference>
<organism evidence="10 11">
    <name type="scientific">Desulfurispira natronophila</name>
    <dbReference type="NCBI Taxonomy" id="682562"/>
    <lineage>
        <taxon>Bacteria</taxon>
        <taxon>Pseudomonadati</taxon>
        <taxon>Chrysiogenota</taxon>
        <taxon>Chrysiogenia</taxon>
        <taxon>Chrysiogenales</taxon>
        <taxon>Chrysiogenaceae</taxon>
        <taxon>Desulfurispira</taxon>
    </lineage>
</organism>
<dbReference type="InterPro" id="IPR019797">
    <property type="entry name" value="Glutamate_5-kinase_CS"/>
</dbReference>
<dbReference type="InterPro" id="IPR011529">
    <property type="entry name" value="Glu_5kinase"/>
</dbReference>
<dbReference type="Gene3D" id="3.40.1160.10">
    <property type="entry name" value="Acetylglutamate kinase-like"/>
    <property type="match status" value="2"/>
</dbReference>